<protein>
    <submittedName>
        <fullName evidence="2">Uncharacterized protein</fullName>
    </submittedName>
</protein>
<accession>A0A2W1BRN9</accession>
<keyword evidence="1" id="KW-1133">Transmembrane helix</keyword>
<keyword evidence="3" id="KW-1185">Reference proteome</keyword>
<evidence type="ECO:0000313" key="3">
    <source>
        <dbReference type="Proteomes" id="UP000249218"/>
    </source>
</evidence>
<sequence>MGVSRRSVAMLIRWSVRTLMRGDGIASPVAVAYFHFLRAMLTWSDECKFDALFRALSAVEPTRSAKSYQEQHTRHITLVFLKRMDIWSIIFLKYVSLLLLPPYGTYFQS</sequence>
<evidence type="ECO:0000256" key="1">
    <source>
        <dbReference type="SAM" id="Phobius"/>
    </source>
</evidence>
<evidence type="ECO:0000313" key="2">
    <source>
        <dbReference type="EMBL" id="PZC75336.1"/>
    </source>
</evidence>
<organism evidence="2 3">
    <name type="scientific">Helicoverpa armigera</name>
    <name type="common">Cotton bollworm</name>
    <name type="synonym">Heliothis armigera</name>
    <dbReference type="NCBI Taxonomy" id="29058"/>
    <lineage>
        <taxon>Eukaryota</taxon>
        <taxon>Metazoa</taxon>
        <taxon>Ecdysozoa</taxon>
        <taxon>Arthropoda</taxon>
        <taxon>Hexapoda</taxon>
        <taxon>Insecta</taxon>
        <taxon>Pterygota</taxon>
        <taxon>Neoptera</taxon>
        <taxon>Endopterygota</taxon>
        <taxon>Lepidoptera</taxon>
        <taxon>Glossata</taxon>
        <taxon>Ditrysia</taxon>
        <taxon>Noctuoidea</taxon>
        <taxon>Noctuidae</taxon>
        <taxon>Heliothinae</taxon>
        <taxon>Helicoverpa</taxon>
    </lineage>
</organism>
<feature type="transmembrane region" description="Helical" evidence="1">
    <location>
        <begin position="84"/>
        <end position="103"/>
    </location>
</feature>
<gene>
    <name evidence="2" type="primary">HaOG206431</name>
    <name evidence="2" type="ORF">B5X24_HaOG206431</name>
</gene>
<reference evidence="2 3" key="1">
    <citation type="journal article" date="2017" name="BMC Biol.">
        <title>Genomic innovations, transcriptional plasticity and gene loss underlying the evolution and divergence of two highly polyphagous and invasive Helicoverpa pest species.</title>
        <authorList>
            <person name="Pearce S.L."/>
            <person name="Clarke D.F."/>
            <person name="East P.D."/>
            <person name="Elfekih S."/>
            <person name="Gordon K.H."/>
            <person name="Jermiin L.S."/>
            <person name="McGaughran A."/>
            <person name="Oakeshott J.G."/>
            <person name="Papanikolaou A."/>
            <person name="Perera O.P."/>
            <person name="Rane R.V."/>
            <person name="Richards S."/>
            <person name="Tay W.T."/>
            <person name="Walsh T.K."/>
            <person name="Anderson A."/>
            <person name="Anderson C.J."/>
            <person name="Asgari S."/>
            <person name="Board P.G."/>
            <person name="Bretschneider A."/>
            <person name="Campbell P.M."/>
            <person name="Chertemps T."/>
            <person name="Christeller J.T."/>
            <person name="Coppin C.W."/>
            <person name="Downes S.J."/>
            <person name="Duan G."/>
            <person name="Farnsworth C.A."/>
            <person name="Good R.T."/>
            <person name="Han L.B."/>
            <person name="Han Y.C."/>
            <person name="Hatje K."/>
            <person name="Horne I."/>
            <person name="Huang Y.P."/>
            <person name="Hughes D.S."/>
            <person name="Jacquin-Joly E."/>
            <person name="James W."/>
            <person name="Jhangiani S."/>
            <person name="Kollmar M."/>
            <person name="Kuwar S.S."/>
            <person name="Li S."/>
            <person name="Liu N.Y."/>
            <person name="Maibeche M.T."/>
            <person name="Miller J.R."/>
            <person name="Montagne N."/>
            <person name="Perry T."/>
            <person name="Qu J."/>
            <person name="Song S.V."/>
            <person name="Sutton G.G."/>
            <person name="Vogel H."/>
            <person name="Walenz B.P."/>
            <person name="Xu W."/>
            <person name="Zhang H.J."/>
            <person name="Zou Z."/>
            <person name="Batterham P."/>
            <person name="Edwards O.R."/>
            <person name="Feyereisen R."/>
            <person name="Gibbs R.A."/>
            <person name="Heckel D.G."/>
            <person name="McGrath A."/>
            <person name="Robin C."/>
            <person name="Scherer S.E."/>
            <person name="Worley K.C."/>
            <person name="Wu Y.D."/>
        </authorList>
    </citation>
    <scope>NUCLEOTIDE SEQUENCE [LARGE SCALE GENOMIC DNA]</scope>
    <source>
        <strain evidence="2">Harm_GR_Male_#8</strain>
        <tissue evidence="2">Whole organism</tissue>
    </source>
</reference>
<keyword evidence="1" id="KW-0812">Transmembrane</keyword>
<keyword evidence="1" id="KW-0472">Membrane</keyword>
<proteinExistence type="predicted"/>
<dbReference type="EMBL" id="KZ149999">
    <property type="protein sequence ID" value="PZC75336.1"/>
    <property type="molecule type" value="Genomic_DNA"/>
</dbReference>
<dbReference type="Proteomes" id="UP000249218">
    <property type="component" value="Unassembled WGS sequence"/>
</dbReference>
<name>A0A2W1BRN9_HELAM</name>
<dbReference type="AlphaFoldDB" id="A0A2W1BRN9"/>